<dbReference type="RefSeq" id="WP_013540440.1">
    <property type="nucleotide sequence ID" value="NC_014931.1"/>
</dbReference>
<protein>
    <recommendedName>
        <fullName evidence="1">Phosphoadenosine phosphosulphate reductase domain-containing protein</fullName>
    </recommendedName>
</protein>
<accession>E6V9R4</accession>
<organism evidence="2 3">
    <name type="scientific">Variovorax paradoxus (strain EPS)</name>
    <dbReference type="NCBI Taxonomy" id="595537"/>
    <lineage>
        <taxon>Bacteria</taxon>
        <taxon>Pseudomonadati</taxon>
        <taxon>Pseudomonadota</taxon>
        <taxon>Betaproteobacteria</taxon>
        <taxon>Burkholderiales</taxon>
        <taxon>Comamonadaceae</taxon>
        <taxon>Variovorax</taxon>
    </lineage>
</organism>
<evidence type="ECO:0000313" key="2">
    <source>
        <dbReference type="EMBL" id="ADU36202.1"/>
    </source>
</evidence>
<dbReference type="eggNOG" id="COG0175">
    <property type="taxonomic scope" value="Bacteria"/>
</dbReference>
<dbReference type="HOGENOM" id="CLU_069327_1_0_4"/>
<dbReference type="KEGG" id="vpe:Varpa_1994"/>
<sequence length="287" mass="32833">MRDPFKLIGPTCLSFSGGRTSAYMLWRVLQANTREDRARWLVVCFANTGLEAEETLQFVARCSHEWGVRIVWLEYLGDDDRMFRAFTDPRWAAREGEPFTALIRRRQFLPNPVSRFCTSELKIRTMHRYLRAFHAWPEWDQLIGIRADEQRRVSKIRARGTSTETKDETMCMPLADAGVSVQDVAAFWKAQAFDLELGTANGRTMEGNCVYCFNKPPAQRLSIARAGRYPITWWVRAEDGSMIPGATGRGARFTKDGPSYAQIEQYAADQVDMFDHDEEALACFCGD</sequence>
<dbReference type="GO" id="GO:0003824">
    <property type="term" value="F:catalytic activity"/>
    <property type="evidence" value="ECO:0007669"/>
    <property type="project" value="InterPro"/>
</dbReference>
<dbReference type="OrthoDB" id="6258822at2"/>
<evidence type="ECO:0000313" key="3">
    <source>
        <dbReference type="Proteomes" id="UP000008917"/>
    </source>
</evidence>
<dbReference type="AlphaFoldDB" id="E6V9R4"/>
<dbReference type="SUPFAM" id="SSF52402">
    <property type="entry name" value="Adenine nucleotide alpha hydrolases-like"/>
    <property type="match status" value="1"/>
</dbReference>
<dbReference type="InterPro" id="IPR014729">
    <property type="entry name" value="Rossmann-like_a/b/a_fold"/>
</dbReference>
<dbReference type="STRING" id="595537.Varpa_1994"/>
<dbReference type="EMBL" id="CP002417">
    <property type="protein sequence ID" value="ADU36202.1"/>
    <property type="molecule type" value="Genomic_DNA"/>
</dbReference>
<dbReference type="Proteomes" id="UP000008917">
    <property type="component" value="Chromosome"/>
</dbReference>
<dbReference type="InterPro" id="IPR002500">
    <property type="entry name" value="PAPS_reduct_dom"/>
</dbReference>
<evidence type="ECO:0000259" key="1">
    <source>
        <dbReference type="Pfam" id="PF01507"/>
    </source>
</evidence>
<dbReference type="Pfam" id="PF01507">
    <property type="entry name" value="PAPS_reduct"/>
    <property type="match status" value="1"/>
</dbReference>
<proteinExistence type="predicted"/>
<dbReference type="Gene3D" id="3.40.50.620">
    <property type="entry name" value="HUPs"/>
    <property type="match status" value="1"/>
</dbReference>
<reference evidence="2 3" key="2">
    <citation type="journal article" date="2013" name="Genome Announc.">
        <title>Genome of the Root-Associated Plant Growth-Promoting Bacterium Variovorax paradoxus Strain EPS.</title>
        <authorList>
            <person name="Han J.I."/>
            <person name="Spain J.C."/>
            <person name="Leadbetter J.R."/>
            <person name="Ovchinnikova G."/>
            <person name="Goodwin L.A."/>
            <person name="Han C.S."/>
            <person name="Woyke T."/>
            <person name="Davenport K.W."/>
            <person name="Orwin P.M."/>
        </authorList>
    </citation>
    <scope>NUCLEOTIDE SEQUENCE [LARGE SCALE GENOMIC DNA]</scope>
    <source>
        <strain evidence="2 3">EPS</strain>
    </source>
</reference>
<reference evidence="3" key="1">
    <citation type="submission" date="2010-12" db="EMBL/GenBank/DDBJ databases">
        <title>Complete sequence of Variovorax paradoxus EPS.</title>
        <authorList>
            <consortium name="US DOE Joint Genome Institute"/>
            <person name="Lucas S."/>
            <person name="Copeland A."/>
            <person name="Lapidus A."/>
            <person name="Cheng J.-F."/>
            <person name="Goodwin L."/>
            <person name="Pitluck S."/>
            <person name="Teshima H."/>
            <person name="Detter J.C."/>
            <person name="Han C."/>
            <person name="Tapia R."/>
            <person name="Land M."/>
            <person name="Hauser L."/>
            <person name="Kyrpides N."/>
            <person name="Ivanova N."/>
            <person name="Ovchinnikova G."/>
            <person name="Orwin P."/>
            <person name="Han J.-I.G."/>
            <person name="Woyke T."/>
        </authorList>
    </citation>
    <scope>NUCLEOTIDE SEQUENCE [LARGE SCALE GENOMIC DNA]</scope>
    <source>
        <strain evidence="3">EPS</strain>
    </source>
</reference>
<feature type="domain" description="Phosphoadenosine phosphosulphate reductase" evidence="1">
    <location>
        <begin position="12"/>
        <end position="186"/>
    </location>
</feature>
<gene>
    <name evidence="2" type="ordered locus">Varpa_1994</name>
</gene>
<name>E6V9R4_VARPE</name>